<gene>
    <name evidence="3" type="ORF">ESO86_06760</name>
</gene>
<evidence type="ECO:0000313" key="4">
    <source>
        <dbReference type="Proteomes" id="UP000292881"/>
    </source>
</evidence>
<dbReference type="Gene3D" id="3.40.1610.10">
    <property type="entry name" value="CV3147-like domain"/>
    <property type="match status" value="1"/>
</dbReference>
<feature type="domain" description="S-Me-THD N-terminal" evidence="1">
    <location>
        <begin position="9"/>
        <end position="164"/>
    </location>
</feature>
<proteinExistence type="predicted"/>
<feature type="domain" description="S-Me-THD-like C-terminal" evidence="2">
    <location>
        <begin position="172"/>
        <end position="319"/>
    </location>
</feature>
<keyword evidence="4" id="KW-1185">Reference proteome</keyword>
<dbReference type="SUPFAM" id="SSF160991">
    <property type="entry name" value="CV3147-like"/>
    <property type="match status" value="1"/>
</dbReference>
<evidence type="ECO:0000313" key="3">
    <source>
        <dbReference type="EMBL" id="RXZ48376.1"/>
    </source>
</evidence>
<dbReference type="InterPro" id="IPR010318">
    <property type="entry name" value="S-Me-THD_N"/>
</dbReference>
<organism evidence="3 4">
    <name type="scientific">Agromyces binzhouensis</name>
    <dbReference type="NCBI Taxonomy" id="1817495"/>
    <lineage>
        <taxon>Bacteria</taxon>
        <taxon>Bacillati</taxon>
        <taxon>Actinomycetota</taxon>
        <taxon>Actinomycetes</taxon>
        <taxon>Micrococcales</taxon>
        <taxon>Microbacteriaceae</taxon>
        <taxon>Agromyces</taxon>
    </lineage>
</organism>
<dbReference type="RefSeq" id="WP_129234209.1">
    <property type="nucleotide sequence ID" value="NZ_SDPL01000093.1"/>
</dbReference>
<accession>A0A4Q2JNI2</accession>
<reference evidence="3 4" key="1">
    <citation type="submission" date="2019-01" db="EMBL/GenBank/DDBJ databases">
        <authorList>
            <person name="Li J."/>
        </authorList>
    </citation>
    <scope>NUCLEOTIDE SEQUENCE [LARGE SCALE GENOMIC DNA]</scope>
    <source>
        <strain evidence="3 4">CGMCC 4.7180</strain>
    </source>
</reference>
<evidence type="ECO:0000259" key="2">
    <source>
        <dbReference type="Pfam" id="PF20906"/>
    </source>
</evidence>
<comment type="caution">
    <text evidence="3">The sequence shown here is derived from an EMBL/GenBank/DDBJ whole genome shotgun (WGS) entry which is preliminary data.</text>
</comment>
<dbReference type="OrthoDB" id="3170437at2"/>
<dbReference type="Proteomes" id="UP000292881">
    <property type="component" value="Unassembled WGS sequence"/>
</dbReference>
<dbReference type="Pfam" id="PF20906">
    <property type="entry name" value="S-Me-THD_C"/>
    <property type="match status" value="1"/>
</dbReference>
<dbReference type="InterPro" id="IPR048350">
    <property type="entry name" value="S-Me-THD-like_C"/>
</dbReference>
<evidence type="ECO:0000259" key="1">
    <source>
        <dbReference type="Pfam" id="PF06032"/>
    </source>
</evidence>
<dbReference type="Pfam" id="PF06032">
    <property type="entry name" value="S-Me-THD_N"/>
    <property type="match status" value="1"/>
</dbReference>
<sequence>MSRAIRAGDVDALVDGARPFATGVDSSALHVLHDWAAEAVAAGPVPLIDLAECSDDDAYAVISIIGSPTAVAENLPSGSEPARAIAALERATGRRVRGILPLNTAGENAVIALATAAAAGIELVDADGCGRVQPRVEQSLFALAGLPISPAVLVSPFGETTVVDGPSHRVAAMFPKLIAASGGWIYFAGYPMGGRDLRATANPGTIARFLDARPGRPLATVPHRVIARAAITSIEVSASAPTARISVLLREVGGRERMMRADAADEFFHVLGDGALLASAPDEILLVSEEGEVIDPDRCAIGMRVDVVAVEVPDVWREKAS</sequence>
<dbReference type="InterPro" id="IPR027479">
    <property type="entry name" value="S-Me-THD_N_sf"/>
</dbReference>
<name>A0A4Q2JNI2_9MICO</name>
<dbReference type="EMBL" id="SDPL01000093">
    <property type="protein sequence ID" value="RXZ48376.1"/>
    <property type="molecule type" value="Genomic_DNA"/>
</dbReference>
<protein>
    <submittedName>
        <fullName evidence="3">DUF917 family protein</fullName>
    </submittedName>
</protein>
<dbReference type="AlphaFoldDB" id="A0A4Q2JNI2"/>